<proteinExistence type="predicted"/>
<organism evidence="1">
    <name type="scientific">Nothobranchius rachovii</name>
    <name type="common">bluefin notho</name>
    <dbReference type="NCBI Taxonomy" id="451742"/>
    <lineage>
        <taxon>Eukaryota</taxon>
        <taxon>Metazoa</taxon>
        <taxon>Chordata</taxon>
        <taxon>Craniata</taxon>
        <taxon>Vertebrata</taxon>
        <taxon>Euteleostomi</taxon>
        <taxon>Actinopterygii</taxon>
        <taxon>Neopterygii</taxon>
        <taxon>Teleostei</taxon>
        <taxon>Neoteleostei</taxon>
        <taxon>Acanthomorphata</taxon>
        <taxon>Ovalentaria</taxon>
        <taxon>Atherinomorphae</taxon>
        <taxon>Cyprinodontiformes</taxon>
        <taxon>Nothobranchiidae</taxon>
        <taxon>Nothobranchius</taxon>
    </lineage>
</organism>
<accession>A0A1A8SLP7</accession>
<feature type="non-terminal residue" evidence="1">
    <location>
        <position position="1"/>
    </location>
</feature>
<evidence type="ECO:0000313" key="1">
    <source>
        <dbReference type="EMBL" id="SBS19296.1"/>
    </source>
</evidence>
<gene>
    <name evidence="1" type="primary">TRIM25</name>
</gene>
<dbReference type="EMBL" id="HAEI01016827">
    <property type="protein sequence ID" value="SBS19296.1"/>
    <property type="molecule type" value="Transcribed_RNA"/>
</dbReference>
<dbReference type="AlphaFoldDB" id="A0A1A8SLP7"/>
<reference evidence="1" key="1">
    <citation type="submission" date="2016-05" db="EMBL/GenBank/DDBJ databases">
        <authorList>
            <person name="Lavstsen T."/>
            <person name="Jespersen J.S."/>
        </authorList>
    </citation>
    <scope>NUCLEOTIDE SEQUENCE</scope>
    <source>
        <tissue evidence="1">Brain</tissue>
    </source>
</reference>
<sequence>VHTKTQVGEINQTKKKDAKLVIKSVFTCDMVDF</sequence>
<reference evidence="1" key="2">
    <citation type="submission" date="2016-06" db="EMBL/GenBank/DDBJ databases">
        <title>The genome of a short-lived fish provides insights into sex chromosome evolution and the genetic control of aging.</title>
        <authorList>
            <person name="Reichwald K."/>
            <person name="Felder M."/>
            <person name="Petzold A."/>
            <person name="Koch P."/>
            <person name="Groth M."/>
            <person name="Platzer M."/>
        </authorList>
    </citation>
    <scope>NUCLEOTIDE SEQUENCE</scope>
    <source>
        <tissue evidence="1">Brain</tissue>
    </source>
</reference>
<protein>
    <submittedName>
        <fullName evidence="1">Tripartite motif containing 25</fullName>
    </submittedName>
</protein>
<name>A0A1A8SLP7_9TELE</name>